<dbReference type="SMART" id="SM00938">
    <property type="entry name" value="P-II"/>
    <property type="match status" value="1"/>
</dbReference>
<comment type="caution">
    <text evidence="3">The sequence shown here is derived from an EMBL/GenBank/DDBJ whole genome shotgun (WGS) entry which is preliminary data.</text>
</comment>
<dbReference type="InterPro" id="IPR015867">
    <property type="entry name" value="N-reg_PII/ATP_PRibTrfase_C"/>
</dbReference>
<dbReference type="GO" id="GO:0006808">
    <property type="term" value="P:regulation of nitrogen utilization"/>
    <property type="evidence" value="ECO:0007669"/>
    <property type="project" value="InterPro"/>
</dbReference>
<protein>
    <submittedName>
        <fullName evidence="3">Nitrogen regulatory protein P-II</fullName>
    </submittedName>
</protein>
<dbReference type="GO" id="GO:0030234">
    <property type="term" value="F:enzyme regulator activity"/>
    <property type="evidence" value="ECO:0007669"/>
    <property type="project" value="InterPro"/>
</dbReference>
<dbReference type="RefSeq" id="WP_034244325.1">
    <property type="nucleotide sequence ID" value="NZ_AQRA01000007.1"/>
</dbReference>
<proteinExistence type="inferred from homology"/>
<keyword evidence="1" id="KW-0597">Phosphoprotein</keyword>
<reference evidence="3 4" key="1">
    <citation type="submission" date="2014-04" db="EMBL/GenBank/DDBJ databases">
        <title>Aquimarina sp. 22II-S11-z7 Genome Sequencing.</title>
        <authorList>
            <person name="Lai Q."/>
        </authorList>
    </citation>
    <scope>NUCLEOTIDE SEQUENCE [LARGE SCALE GENOMIC DNA]</scope>
    <source>
        <strain evidence="3 4">22II-S11-z7</strain>
    </source>
</reference>
<dbReference type="AlphaFoldDB" id="A0A023BSA5"/>
<dbReference type="SUPFAM" id="SSF54913">
    <property type="entry name" value="GlnB-like"/>
    <property type="match status" value="1"/>
</dbReference>
<dbReference type="PANTHER" id="PTHR30115:SF11">
    <property type="entry name" value="NITROGEN REGULATORY PROTEIN P-II HOMOLOG"/>
    <property type="match status" value="1"/>
</dbReference>
<keyword evidence="4" id="KW-1185">Reference proteome</keyword>
<dbReference type="InterPro" id="IPR017918">
    <property type="entry name" value="N-reg_PII_CS"/>
</dbReference>
<evidence type="ECO:0000313" key="4">
    <source>
        <dbReference type="Proteomes" id="UP000023541"/>
    </source>
</evidence>
<dbReference type="InterPro" id="IPR002187">
    <property type="entry name" value="N-reg_PII"/>
</dbReference>
<dbReference type="GO" id="GO:0005829">
    <property type="term" value="C:cytosol"/>
    <property type="evidence" value="ECO:0007669"/>
    <property type="project" value="TreeGrafter"/>
</dbReference>
<evidence type="ECO:0000256" key="1">
    <source>
        <dbReference type="PIRSR" id="PIRSR602187-50"/>
    </source>
</evidence>
<organism evidence="3 4">
    <name type="scientific">Aquimarina atlantica</name>
    <dbReference type="NCBI Taxonomy" id="1317122"/>
    <lineage>
        <taxon>Bacteria</taxon>
        <taxon>Pseudomonadati</taxon>
        <taxon>Bacteroidota</taxon>
        <taxon>Flavobacteriia</taxon>
        <taxon>Flavobacteriales</taxon>
        <taxon>Flavobacteriaceae</taxon>
        <taxon>Aquimarina</taxon>
    </lineage>
</organism>
<dbReference type="PRINTS" id="PR00340">
    <property type="entry name" value="PIIGLNB"/>
</dbReference>
<accession>A0A023BSA5</accession>
<comment type="similarity">
    <text evidence="2">Belongs to the P(II) protein family.</text>
</comment>
<dbReference type="InterPro" id="IPR011322">
    <property type="entry name" value="N-reg_PII-like_a/b"/>
</dbReference>
<sequence length="112" mass="12713">MKKIEAIIRKSKFEAVKDALHKIGINFFTYWDVTGVGNEKKGHIYRGITYNTSDIPRIYLSIVVSDEVEEKTIHTLIDSAKTGEVGDGKIFVSNIENAYRIRTKEKGNQALH</sequence>
<dbReference type="OrthoDB" id="9802729at2"/>
<dbReference type="eggNOG" id="COG0347">
    <property type="taxonomic scope" value="Bacteria"/>
</dbReference>
<dbReference type="GO" id="GO:0005524">
    <property type="term" value="F:ATP binding"/>
    <property type="evidence" value="ECO:0007669"/>
    <property type="project" value="TreeGrafter"/>
</dbReference>
<evidence type="ECO:0000313" key="3">
    <source>
        <dbReference type="EMBL" id="EZH72877.1"/>
    </source>
</evidence>
<gene>
    <name evidence="3" type="ORF">ATO12_22375</name>
</gene>
<feature type="modified residue" description="O-UMP-tyrosine" evidence="1">
    <location>
        <position position="50"/>
    </location>
</feature>
<evidence type="ECO:0000256" key="2">
    <source>
        <dbReference type="RuleBase" id="RU003936"/>
    </source>
</evidence>
<dbReference type="Pfam" id="PF00543">
    <property type="entry name" value="P-II"/>
    <property type="match status" value="1"/>
</dbReference>
<name>A0A023BSA5_9FLAO</name>
<dbReference type="PANTHER" id="PTHR30115">
    <property type="entry name" value="NITROGEN REGULATORY PROTEIN P-II"/>
    <property type="match status" value="1"/>
</dbReference>
<dbReference type="Gene3D" id="3.30.70.120">
    <property type="match status" value="1"/>
</dbReference>
<dbReference type="Proteomes" id="UP000023541">
    <property type="component" value="Unassembled WGS sequence"/>
</dbReference>
<dbReference type="EMBL" id="AQRA01000007">
    <property type="protein sequence ID" value="EZH72877.1"/>
    <property type="molecule type" value="Genomic_DNA"/>
</dbReference>
<dbReference type="PROSITE" id="PS00638">
    <property type="entry name" value="PII_GLNB_CTER"/>
    <property type="match status" value="1"/>
</dbReference>
<dbReference type="STRING" id="1317122.ATO12_22375"/>
<dbReference type="PROSITE" id="PS51343">
    <property type="entry name" value="PII_GLNB_DOM"/>
    <property type="match status" value="1"/>
</dbReference>